<dbReference type="EMBL" id="CP003546">
    <property type="protein sequence ID" value="AFP84772.1"/>
    <property type="molecule type" value="Genomic_DNA"/>
</dbReference>
<evidence type="ECO:0000313" key="3">
    <source>
        <dbReference type="Proteomes" id="UP000003936"/>
    </source>
</evidence>
<evidence type="ECO:0000313" key="2">
    <source>
        <dbReference type="EMBL" id="AFP84772.1"/>
    </source>
</evidence>
<keyword evidence="1" id="KW-0472">Membrane</keyword>
<keyword evidence="1" id="KW-1133">Transmembrane helix</keyword>
<organism evidence="2 3">
    <name type="scientific">secondary endosymbiont of Ctenarytaina eucalypti</name>
    <dbReference type="NCBI Taxonomy" id="1199245"/>
    <lineage>
        <taxon>Bacteria</taxon>
        <taxon>Pseudomonadati</taxon>
        <taxon>Pseudomonadota</taxon>
        <taxon>Gammaproteobacteria</taxon>
        <taxon>Enterobacterales</taxon>
        <taxon>Enterobacteriaceae</taxon>
        <taxon>aphid secondary symbionts</taxon>
    </lineage>
</organism>
<proteinExistence type="predicted"/>
<protein>
    <submittedName>
        <fullName evidence="2">Uncharacterized protein</fullName>
    </submittedName>
</protein>
<evidence type="ECO:0000256" key="1">
    <source>
        <dbReference type="SAM" id="Phobius"/>
    </source>
</evidence>
<dbReference type="AlphaFoldDB" id="J3TF79"/>
<name>J3TF79_9ENTR</name>
<dbReference type="KEGG" id="sect:A359_03780"/>
<gene>
    <name evidence="2" type="ORF">A359_03780</name>
</gene>
<reference evidence="2 3" key="1">
    <citation type="journal article" date="2012" name="Mol. Biol. Evol.">
        <title>Genome reduction and co-evolution between the primary and secondary bacterial symbionts of psyllids.</title>
        <authorList>
            <person name="Sloan D.B."/>
            <person name="Moran N.A."/>
        </authorList>
    </citation>
    <scope>NUCLEOTIDE SEQUENCE [LARGE SCALE GENOMIC DNA]</scope>
    <source>
        <strain evidence="2">Ceuc_S</strain>
    </source>
</reference>
<feature type="transmembrane region" description="Helical" evidence="1">
    <location>
        <begin position="29"/>
        <end position="46"/>
    </location>
</feature>
<keyword evidence="3" id="KW-1185">Reference proteome</keyword>
<dbReference type="Proteomes" id="UP000003936">
    <property type="component" value="Chromosome"/>
</dbReference>
<sequence length="60" mass="6939">MYQNFAADCIYASLERLFIFLRSTTQSRLSLSFDILMLICTFLFFLKTHSPDILAVARNA</sequence>
<accession>J3TF79</accession>
<keyword evidence="1" id="KW-0812">Transmembrane</keyword>
<dbReference type="HOGENOM" id="CLU_2939190_0_0_6"/>